<name>H1Q527_9BACT</name>
<gene>
    <name evidence="1" type="ORF">HMPREF9140_02015</name>
</gene>
<comment type="caution">
    <text evidence="1">The sequence shown here is derived from an EMBL/GenBank/DDBJ whole genome shotgun (WGS) entry which is preliminary data.</text>
</comment>
<dbReference type="Proteomes" id="UP000016023">
    <property type="component" value="Unassembled WGS sequence"/>
</dbReference>
<dbReference type="STRING" id="883158.HMPREF9140_02015"/>
<protein>
    <submittedName>
        <fullName evidence="1">Uncharacterized protein</fullName>
    </submittedName>
</protein>
<dbReference type="HOGENOM" id="CLU_1561519_0_0_10"/>
<proteinExistence type="predicted"/>
<keyword evidence="2" id="KW-1185">Reference proteome</keyword>
<dbReference type="AlphaFoldDB" id="H1Q527"/>
<reference evidence="1 2" key="1">
    <citation type="submission" date="2011-12" db="EMBL/GenBank/DDBJ databases">
        <title>The Genome Sequence of Prevotella micans F0438.</title>
        <authorList>
            <consortium name="The Broad Institute Genome Sequencing Platform"/>
            <person name="Earl A."/>
            <person name="Ward D."/>
            <person name="Feldgarden M."/>
            <person name="Gevers D."/>
            <person name="Izard J."/>
            <person name="Baranova O.V."/>
            <person name="Blanton J.M."/>
            <person name="Wade W.G."/>
            <person name="Dewhirst F.E."/>
            <person name="Young S.K."/>
            <person name="Zeng Q."/>
            <person name="Gargeya S."/>
            <person name="Fitzgerald M."/>
            <person name="Haas B."/>
            <person name="Abouelleil A."/>
            <person name="Alvarado L."/>
            <person name="Arachchi H.M."/>
            <person name="Berlin A."/>
            <person name="Chapman S.B."/>
            <person name="Gearin G."/>
            <person name="Goldberg J."/>
            <person name="Griggs A."/>
            <person name="Gujja S."/>
            <person name="Hansen M."/>
            <person name="Heiman D."/>
            <person name="Howarth C."/>
            <person name="Larimer J."/>
            <person name="Lui A."/>
            <person name="MacDonald P.J.P."/>
            <person name="McCowen C."/>
            <person name="Montmayeur A."/>
            <person name="Murphy C."/>
            <person name="Neiman D."/>
            <person name="Pearson M."/>
            <person name="Priest M."/>
            <person name="Roberts A."/>
            <person name="Saif S."/>
            <person name="Shea T."/>
            <person name="Sisk P."/>
            <person name="Stolte C."/>
            <person name="Sykes S."/>
            <person name="Wortman J."/>
            <person name="Nusbaum C."/>
            <person name="Birren B."/>
        </authorList>
    </citation>
    <scope>NUCLEOTIDE SEQUENCE [LARGE SCALE GENOMIC DNA]</scope>
    <source>
        <strain evidence="1 2">F0438</strain>
    </source>
</reference>
<organism evidence="1 2">
    <name type="scientific">Prevotella micans F0438</name>
    <dbReference type="NCBI Taxonomy" id="883158"/>
    <lineage>
        <taxon>Bacteria</taxon>
        <taxon>Pseudomonadati</taxon>
        <taxon>Bacteroidota</taxon>
        <taxon>Bacteroidia</taxon>
        <taxon>Bacteroidales</taxon>
        <taxon>Prevotellaceae</taxon>
        <taxon>Prevotella</taxon>
    </lineage>
</organism>
<evidence type="ECO:0000313" key="2">
    <source>
        <dbReference type="Proteomes" id="UP000016023"/>
    </source>
</evidence>
<evidence type="ECO:0000313" key="1">
    <source>
        <dbReference type="EMBL" id="EHO66005.1"/>
    </source>
</evidence>
<sequence length="171" mass="20262">MRTLIIIFLQFIFQQCFCQISIDSDCLERNSMTVSRIMLELLGQETVQQMLDNKTRMLFILGVDSSGYVSEIKRIRIQNTLDKNVEKKLKRYFGKHKIQMRICYSIDLSSVSYERGLQIARSDFQNSKKKYIIVGFPGELFTHYEYYKTRGYKGIAFNSKLEYLMLRLNDK</sequence>
<accession>H1Q527</accession>
<dbReference type="EMBL" id="AGWK01000059">
    <property type="protein sequence ID" value="EHO66005.1"/>
    <property type="molecule type" value="Genomic_DNA"/>
</dbReference>